<name>A0ABW3E5B7_9ACTN</name>
<keyword evidence="2" id="KW-1185">Reference proteome</keyword>
<comment type="caution">
    <text evidence="1">The sequence shown here is derived from an EMBL/GenBank/DDBJ whole genome shotgun (WGS) entry which is preliminary data.</text>
</comment>
<dbReference type="SUPFAM" id="SSF159501">
    <property type="entry name" value="EreA/ChaN-like"/>
    <property type="match status" value="1"/>
</dbReference>
<accession>A0ABW3E5B7</accession>
<reference evidence="2" key="1">
    <citation type="journal article" date="2019" name="Int. J. Syst. Evol. Microbiol.">
        <title>The Global Catalogue of Microorganisms (GCM) 10K type strain sequencing project: providing services to taxonomists for standard genome sequencing and annotation.</title>
        <authorList>
            <consortium name="The Broad Institute Genomics Platform"/>
            <consortium name="The Broad Institute Genome Sequencing Center for Infectious Disease"/>
            <person name="Wu L."/>
            <person name="Ma J."/>
        </authorList>
    </citation>
    <scope>NUCLEOTIDE SEQUENCE [LARGE SCALE GENOMIC DNA]</scope>
    <source>
        <strain evidence="2">CCUG 62974</strain>
    </source>
</reference>
<dbReference type="Proteomes" id="UP001597024">
    <property type="component" value="Unassembled WGS sequence"/>
</dbReference>
<gene>
    <name evidence="1" type="ORF">ACFQ08_38915</name>
</gene>
<dbReference type="EMBL" id="JBHTHX010002514">
    <property type="protein sequence ID" value="MFD0890551.1"/>
    <property type="molecule type" value="Genomic_DNA"/>
</dbReference>
<feature type="non-terminal residue" evidence="1">
    <location>
        <position position="1"/>
    </location>
</feature>
<evidence type="ECO:0000313" key="2">
    <source>
        <dbReference type="Proteomes" id="UP001597024"/>
    </source>
</evidence>
<dbReference type="Pfam" id="PF05139">
    <property type="entry name" value="Erythro_esteras"/>
    <property type="match status" value="1"/>
</dbReference>
<proteinExistence type="predicted"/>
<sequence>ALADRALPSGDEIARRCAASILAFVKELDPPEAGPYPREVFMAETVEWILGREERVVVSAHNSHVRRTPFLGRPTLGGLLGSTLGSGLVVLGTTYGRGPEVRFTQRSPRPFDCEVSLEERTVLPPNSVESRLDRLGPPVTVADLRRTPDGFLDGVDGTLAGGGLDPVDDFPAAYDALVHLRRVTRVPGAFERLRAEFERQEHPEEPESP</sequence>
<organism evidence="1 2">
    <name type="scientific">Streptosporangium algeriense</name>
    <dbReference type="NCBI Taxonomy" id="1682748"/>
    <lineage>
        <taxon>Bacteria</taxon>
        <taxon>Bacillati</taxon>
        <taxon>Actinomycetota</taxon>
        <taxon>Actinomycetes</taxon>
        <taxon>Streptosporangiales</taxon>
        <taxon>Streptosporangiaceae</taxon>
        <taxon>Streptosporangium</taxon>
    </lineage>
</organism>
<dbReference type="Gene3D" id="3.40.1660.10">
    <property type="entry name" value="EreA-like (biosynthetic domain)"/>
    <property type="match status" value="1"/>
</dbReference>
<dbReference type="InterPro" id="IPR007815">
    <property type="entry name" value="Emycin_Estase"/>
</dbReference>
<protein>
    <submittedName>
        <fullName evidence="1">Erythromycin esterase family protein</fullName>
    </submittedName>
</protein>
<evidence type="ECO:0000313" key="1">
    <source>
        <dbReference type="EMBL" id="MFD0890551.1"/>
    </source>
</evidence>